<dbReference type="EMBL" id="UYYB01100529">
    <property type="protein sequence ID" value="VDM77936.1"/>
    <property type="molecule type" value="Genomic_DNA"/>
</dbReference>
<sequence>MARWILLYLGLPTNKRNIEKLTSNRHVSKKLYSTPEIDRLLGSSILSNQKNSKISEPYNQEDELLLRTFATKGTDPDVCPLFGVTKNLPPAFVLTAGYDVLRFGFISI</sequence>
<dbReference type="Gene3D" id="3.40.50.1820">
    <property type="entry name" value="alpha/beta hydrolase"/>
    <property type="match status" value="1"/>
</dbReference>
<organism evidence="1 2">
    <name type="scientific">Strongylus vulgaris</name>
    <name type="common">Blood worm</name>
    <dbReference type="NCBI Taxonomy" id="40348"/>
    <lineage>
        <taxon>Eukaryota</taxon>
        <taxon>Metazoa</taxon>
        <taxon>Ecdysozoa</taxon>
        <taxon>Nematoda</taxon>
        <taxon>Chromadorea</taxon>
        <taxon>Rhabditida</taxon>
        <taxon>Rhabditina</taxon>
        <taxon>Rhabditomorpha</taxon>
        <taxon>Strongyloidea</taxon>
        <taxon>Strongylidae</taxon>
        <taxon>Strongylus</taxon>
    </lineage>
</organism>
<protein>
    <submittedName>
        <fullName evidence="1">Uncharacterized protein</fullName>
    </submittedName>
</protein>
<name>A0A3P7J497_STRVU</name>
<accession>A0A3P7J497</accession>
<dbReference type="AlphaFoldDB" id="A0A3P7J497"/>
<evidence type="ECO:0000313" key="2">
    <source>
        <dbReference type="Proteomes" id="UP000270094"/>
    </source>
</evidence>
<dbReference type="OrthoDB" id="408631at2759"/>
<dbReference type="InterPro" id="IPR029058">
    <property type="entry name" value="AB_hydrolase_fold"/>
</dbReference>
<reference evidence="1 2" key="1">
    <citation type="submission" date="2018-11" db="EMBL/GenBank/DDBJ databases">
        <authorList>
            <consortium name="Pathogen Informatics"/>
        </authorList>
    </citation>
    <scope>NUCLEOTIDE SEQUENCE [LARGE SCALE GENOMIC DNA]</scope>
</reference>
<gene>
    <name evidence="1" type="ORF">SVUK_LOCUS12934</name>
</gene>
<dbReference type="Proteomes" id="UP000270094">
    <property type="component" value="Unassembled WGS sequence"/>
</dbReference>
<evidence type="ECO:0000313" key="1">
    <source>
        <dbReference type="EMBL" id="VDM77936.1"/>
    </source>
</evidence>
<proteinExistence type="predicted"/>
<keyword evidence="2" id="KW-1185">Reference proteome</keyword>